<sequence length="314" mass="34556">MANDSPVKRRRLVAPHMGCLARGARGKSRSAAPGEQLSLPLSTATASTRSFTSSPQQETVASREDVDFGSAEDPEGQNLTTWVEYWHPNQYNWENQRFEAGLCILTSEFLGYYAPTGARATTVIPQGEPIGVSVSAGQRAVVASAASTGEKRKRDDRDDDRDLPASKFRYREADHLRYPTTNYDVQCPLPSKDDPNNLAVRCHKVIPLIGFGYHIATEHGDQQCTLKEADGSVCSFTGANLRKHLLCAQHGKVYGHEMLANRTMGPLKELPPIACKHCEFTCTGYPGGNSNSLRRHIWGDKCPNFKYPAIKGCT</sequence>
<organism evidence="2 3">
    <name type="scientific">Candolleomyces aberdarensis</name>
    <dbReference type="NCBI Taxonomy" id="2316362"/>
    <lineage>
        <taxon>Eukaryota</taxon>
        <taxon>Fungi</taxon>
        <taxon>Dikarya</taxon>
        <taxon>Basidiomycota</taxon>
        <taxon>Agaricomycotina</taxon>
        <taxon>Agaricomycetes</taxon>
        <taxon>Agaricomycetidae</taxon>
        <taxon>Agaricales</taxon>
        <taxon>Agaricineae</taxon>
        <taxon>Psathyrellaceae</taxon>
        <taxon>Candolleomyces</taxon>
    </lineage>
</organism>
<evidence type="ECO:0000256" key="1">
    <source>
        <dbReference type="SAM" id="MobiDB-lite"/>
    </source>
</evidence>
<dbReference type="AlphaFoldDB" id="A0A4Q2D7C2"/>
<comment type="caution">
    <text evidence="2">The sequence shown here is derived from an EMBL/GenBank/DDBJ whole genome shotgun (WGS) entry which is preliminary data.</text>
</comment>
<feature type="region of interest" description="Disordered" evidence="1">
    <location>
        <begin position="143"/>
        <end position="166"/>
    </location>
</feature>
<dbReference type="OrthoDB" id="2965915at2759"/>
<evidence type="ECO:0000313" key="2">
    <source>
        <dbReference type="EMBL" id="RXW14476.1"/>
    </source>
</evidence>
<protein>
    <submittedName>
        <fullName evidence="2">Uncharacterized protein</fullName>
    </submittedName>
</protein>
<dbReference type="Proteomes" id="UP000290288">
    <property type="component" value="Unassembled WGS sequence"/>
</dbReference>
<feature type="region of interest" description="Disordered" evidence="1">
    <location>
        <begin position="21"/>
        <end position="75"/>
    </location>
</feature>
<feature type="compositionally biased region" description="Basic and acidic residues" evidence="1">
    <location>
        <begin position="149"/>
        <end position="166"/>
    </location>
</feature>
<feature type="compositionally biased region" description="Low complexity" evidence="1">
    <location>
        <begin position="42"/>
        <end position="54"/>
    </location>
</feature>
<proteinExistence type="predicted"/>
<gene>
    <name evidence="2" type="ORF">EST38_g11377</name>
</gene>
<keyword evidence="3" id="KW-1185">Reference proteome</keyword>
<dbReference type="EMBL" id="SDEE01000696">
    <property type="protein sequence ID" value="RXW14476.1"/>
    <property type="molecule type" value="Genomic_DNA"/>
</dbReference>
<name>A0A4Q2D7C2_9AGAR</name>
<accession>A0A4Q2D7C2</accession>
<reference evidence="2 3" key="1">
    <citation type="submission" date="2019-01" db="EMBL/GenBank/DDBJ databases">
        <title>Draft genome sequence of Psathyrella aberdarensis IHI B618.</title>
        <authorList>
            <person name="Buettner E."/>
            <person name="Kellner H."/>
        </authorList>
    </citation>
    <scope>NUCLEOTIDE SEQUENCE [LARGE SCALE GENOMIC DNA]</scope>
    <source>
        <strain evidence="2 3">IHI B618</strain>
    </source>
</reference>
<evidence type="ECO:0000313" key="3">
    <source>
        <dbReference type="Proteomes" id="UP000290288"/>
    </source>
</evidence>